<sequence>MAPRKTELDGYRVGPFSTEEETILRQAVEDYIGKRHGNDREEALKQLIAQRGRMPSDAVTLGREVLPERHPRSVYNFIRRRIIPHKFGRWDPVEIYVLLRYYFNNEATLNSDSDKKRSWKAVSRQINRLPEQIYDKWKEICPHIEAYRPLFMDPYLTTDEIVEYIGQLSGTRADTQLVTQGDSSTTQLRASMDDEMCLNVHRYIYRLFKQGHIPQPVVYNIPWIQVNERFPQYSQSHIRLKWTQHIYPVVLKHTVEGFSKLVVARAAIYIVRKKRLATDRLSHIEFIEWFPQLPQLYITSCIRSLLKKCVKRLQGNRLKHADVYYKKINIFEISADSVGNSVGTARDTVEPDIQRDFCDGPTVDHDIDGTQDYPAITQDVLPEVSSDDGNIVLTLKRQIKLAYHELQVRRHHRSDMEILSRISQSSIPQLDNINQ</sequence>
<evidence type="ECO:0000313" key="1">
    <source>
        <dbReference type="EMBL" id="GFE53598.1"/>
    </source>
</evidence>
<evidence type="ECO:0000313" key="2">
    <source>
        <dbReference type="Proteomes" id="UP001057455"/>
    </source>
</evidence>
<organism evidence="1 2">
    <name type="scientific">Babesia ovis</name>
    <dbReference type="NCBI Taxonomy" id="5869"/>
    <lineage>
        <taxon>Eukaryota</taxon>
        <taxon>Sar</taxon>
        <taxon>Alveolata</taxon>
        <taxon>Apicomplexa</taxon>
        <taxon>Aconoidasida</taxon>
        <taxon>Piroplasmida</taxon>
        <taxon>Babesiidae</taxon>
        <taxon>Babesia</taxon>
    </lineage>
</organism>
<gene>
    <name evidence="1" type="ORF">BaOVIS_010020</name>
</gene>
<accession>A0A9W5TBB9</accession>
<dbReference type="EMBL" id="BLIY01000007">
    <property type="protein sequence ID" value="GFE53598.1"/>
    <property type="molecule type" value="Genomic_DNA"/>
</dbReference>
<proteinExistence type="predicted"/>
<keyword evidence="2" id="KW-1185">Reference proteome</keyword>
<dbReference type="Gene3D" id="1.10.10.60">
    <property type="entry name" value="Homeodomain-like"/>
    <property type="match status" value="1"/>
</dbReference>
<reference evidence="1" key="1">
    <citation type="submission" date="2019-12" db="EMBL/GenBank/DDBJ databases">
        <title>Genome sequence of Babesia ovis.</title>
        <authorList>
            <person name="Yamagishi J."/>
            <person name="Sevinc F."/>
            <person name="Xuan X."/>
        </authorList>
    </citation>
    <scope>NUCLEOTIDE SEQUENCE</scope>
    <source>
        <strain evidence="1">Selcuk</strain>
    </source>
</reference>
<comment type="caution">
    <text evidence="1">The sequence shown here is derived from an EMBL/GenBank/DDBJ whole genome shotgun (WGS) entry which is preliminary data.</text>
</comment>
<dbReference type="AlphaFoldDB" id="A0A9W5TBB9"/>
<name>A0A9W5TBB9_BABOV</name>
<protein>
    <submittedName>
        <fullName evidence="1">Myb-like DNA binding protein, putative</fullName>
    </submittedName>
</protein>
<dbReference type="OrthoDB" id="39591at2759"/>
<dbReference type="Proteomes" id="UP001057455">
    <property type="component" value="Unassembled WGS sequence"/>
</dbReference>